<dbReference type="InterPro" id="IPR036388">
    <property type="entry name" value="WH-like_DNA-bd_sf"/>
</dbReference>
<evidence type="ECO:0000313" key="1">
    <source>
        <dbReference type="EMBL" id="CFX01156.1"/>
    </source>
</evidence>
<protein>
    <submittedName>
        <fullName evidence="1">Transcription regulator Rrf2-like</fullName>
    </submittedName>
</protein>
<dbReference type="InterPro" id="IPR000944">
    <property type="entry name" value="Tscrpt_reg_Rrf2"/>
</dbReference>
<dbReference type="Pfam" id="PF02082">
    <property type="entry name" value="Rrf2"/>
    <property type="match status" value="1"/>
</dbReference>
<dbReference type="STRING" id="690567.200"/>
<dbReference type="PROSITE" id="PS01332">
    <property type="entry name" value="HTH_RRF2_1"/>
    <property type="match status" value="1"/>
</dbReference>
<organism evidence="1 2">
    <name type="scientific">Syntrophomonas zehnderi OL-4</name>
    <dbReference type="NCBI Taxonomy" id="690567"/>
    <lineage>
        <taxon>Bacteria</taxon>
        <taxon>Bacillati</taxon>
        <taxon>Bacillota</taxon>
        <taxon>Clostridia</taxon>
        <taxon>Eubacteriales</taxon>
        <taxon>Syntrophomonadaceae</taxon>
        <taxon>Syntrophomonas</taxon>
    </lineage>
</organism>
<evidence type="ECO:0000313" key="2">
    <source>
        <dbReference type="Proteomes" id="UP000045545"/>
    </source>
</evidence>
<dbReference type="InterPro" id="IPR030489">
    <property type="entry name" value="TR_Rrf2-type_CS"/>
</dbReference>
<dbReference type="SUPFAM" id="SSF46785">
    <property type="entry name" value="Winged helix' DNA-binding domain"/>
    <property type="match status" value="1"/>
</dbReference>
<gene>
    <name evidence="1" type="ORF">200</name>
</gene>
<dbReference type="NCBIfam" id="TIGR00738">
    <property type="entry name" value="rrf2_super"/>
    <property type="match status" value="1"/>
</dbReference>
<keyword evidence="2" id="KW-1185">Reference proteome</keyword>
<accession>A0A0E3W2H8</accession>
<dbReference type="EMBL" id="CGIH01000004">
    <property type="protein sequence ID" value="CFX01156.1"/>
    <property type="molecule type" value="Genomic_DNA"/>
</dbReference>
<dbReference type="GO" id="GO:0005829">
    <property type="term" value="C:cytosol"/>
    <property type="evidence" value="ECO:0007669"/>
    <property type="project" value="TreeGrafter"/>
</dbReference>
<dbReference type="OrthoDB" id="9808360at2"/>
<reference evidence="1 2" key="1">
    <citation type="submission" date="2015-03" db="EMBL/GenBank/DDBJ databases">
        <authorList>
            <person name="Murphy D."/>
        </authorList>
    </citation>
    <scope>NUCLEOTIDE SEQUENCE [LARGE SCALE GENOMIC DNA]</scope>
    <source>
        <strain evidence="1 2">OL-4</strain>
    </source>
</reference>
<dbReference type="RefSeq" id="WP_046494803.1">
    <property type="nucleotide sequence ID" value="NZ_CGIH01000004.1"/>
</dbReference>
<dbReference type="AlphaFoldDB" id="A0A0E3W2H8"/>
<sequence>MQLNQATDYSFRVILHLTLKDTIVSAKELAEQEQVPMRFLLKILGSLVKAGILKSYRGQEGGYALAKDPKDITLLDVIEAMEGPIAINRCLTHQDYCSKRWTKVCPVHNVLGNIQKELVDDLSKHNFQDLINSYRSCQNE</sequence>
<name>A0A0E3W2H8_9FIRM</name>
<proteinExistence type="predicted"/>
<dbReference type="PROSITE" id="PS51197">
    <property type="entry name" value="HTH_RRF2_2"/>
    <property type="match status" value="1"/>
</dbReference>
<dbReference type="PANTHER" id="PTHR33221">
    <property type="entry name" value="WINGED HELIX-TURN-HELIX TRANSCRIPTIONAL REGULATOR, RRF2 FAMILY"/>
    <property type="match status" value="1"/>
</dbReference>
<dbReference type="InterPro" id="IPR036390">
    <property type="entry name" value="WH_DNA-bd_sf"/>
</dbReference>
<dbReference type="Gene3D" id="1.10.10.10">
    <property type="entry name" value="Winged helix-like DNA-binding domain superfamily/Winged helix DNA-binding domain"/>
    <property type="match status" value="1"/>
</dbReference>
<dbReference type="Proteomes" id="UP000045545">
    <property type="component" value="Unassembled WGS sequence"/>
</dbReference>
<dbReference type="GO" id="GO:0003700">
    <property type="term" value="F:DNA-binding transcription factor activity"/>
    <property type="evidence" value="ECO:0007669"/>
    <property type="project" value="TreeGrafter"/>
</dbReference>
<dbReference type="PANTHER" id="PTHR33221:SF2">
    <property type="entry name" value="TRANSCRIPTIONAL REGULATOR"/>
    <property type="match status" value="1"/>
</dbReference>